<organism evidence="1 2">
    <name type="scientific">Vermiconidia calcicola</name>
    <dbReference type="NCBI Taxonomy" id="1690605"/>
    <lineage>
        <taxon>Eukaryota</taxon>
        <taxon>Fungi</taxon>
        <taxon>Dikarya</taxon>
        <taxon>Ascomycota</taxon>
        <taxon>Pezizomycotina</taxon>
        <taxon>Dothideomycetes</taxon>
        <taxon>Dothideomycetidae</taxon>
        <taxon>Mycosphaerellales</taxon>
        <taxon>Extremaceae</taxon>
        <taxon>Vermiconidia</taxon>
    </lineage>
</organism>
<keyword evidence="2" id="KW-1185">Reference proteome</keyword>
<gene>
    <name evidence="1" type="ORF">LTR37_005969</name>
</gene>
<reference evidence="1" key="1">
    <citation type="submission" date="2023-07" db="EMBL/GenBank/DDBJ databases">
        <title>Black Yeasts Isolated from many extreme environments.</title>
        <authorList>
            <person name="Coleine C."/>
            <person name="Stajich J.E."/>
            <person name="Selbmann L."/>
        </authorList>
    </citation>
    <scope>NUCLEOTIDE SEQUENCE</scope>
    <source>
        <strain evidence="1">CCFEE 5714</strain>
    </source>
</reference>
<proteinExistence type="predicted"/>
<protein>
    <submittedName>
        <fullName evidence="1">Uncharacterized protein</fullName>
    </submittedName>
</protein>
<name>A0ACC3NHQ6_9PEZI</name>
<dbReference type="Proteomes" id="UP001281147">
    <property type="component" value="Unassembled WGS sequence"/>
</dbReference>
<dbReference type="EMBL" id="JAUTXU010000038">
    <property type="protein sequence ID" value="KAK3717260.1"/>
    <property type="molecule type" value="Genomic_DNA"/>
</dbReference>
<evidence type="ECO:0000313" key="2">
    <source>
        <dbReference type="Proteomes" id="UP001281147"/>
    </source>
</evidence>
<evidence type="ECO:0000313" key="1">
    <source>
        <dbReference type="EMBL" id="KAK3717260.1"/>
    </source>
</evidence>
<comment type="caution">
    <text evidence="1">The sequence shown here is derived from an EMBL/GenBank/DDBJ whole genome shotgun (WGS) entry which is preliminary data.</text>
</comment>
<sequence>MAEMAHRPRCYFLGIPPELRLTIYEYVYAEKLERQVLPRRRWVIDGRTCCHLRLHIYALLKTCRVINNEATAVLYNSVMFAFLFRGGTKSLRYLEQDKVSLQSLRHVRLLLEGSVRDMAGHVMSIVKLLADNQVLETCVVGVAFIFRPGTFRRELKRMLELQASETLLELRTGSASKLV</sequence>
<accession>A0ACC3NHQ6</accession>